<keyword evidence="3" id="KW-1133">Transmembrane helix</keyword>
<dbReference type="AlphaFoldDB" id="A0A8W8IVI5"/>
<dbReference type="PANTHER" id="PTHR11360:SF306">
    <property type="entry name" value="RE01051P"/>
    <property type="match status" value="1"/>
</dbReference>
<proteinExistence type="predicted"/>
<feature type="transmembrane region" description="Helical" evidence="3">
    <location>
        <begin position="168"/>
        <end position="187"/>
    </location>
</feature>
<feature type="transmembrane region" description="Helical" evidence="3">
    <location>
        <begin position="430"/>
        <end position="447"/>
    </location>
</feature>
<evidence type="ECO:0000256" key="3">
    <source>
        <dbReference type="SAM" id="Phobius"/>
    </source>
</evidence>
<dbReference type="PROSITE" id="PS50850">
    <property type="entry name" value="MFS"/>
    <property type="match status" value="1"/>
</dbReference>
<dbReference type="Proteomes" id="UP000005408">
    <property type="component" value="Unassembled WGS sequence"/>
</dbReference>
<dbReference type="GO" id="GO:0016020">
    <property type="term" value="C:membrane"/>
    <property type="evidence" value="ECO:0007669"/>
    <property type="project" value="UniProtKB-SubCell"/>
</dbReference>
<feature type="transmembrane region" description="Helical" evidence="3">
    <location>
        <begin position="488"/>
        <end position="506"/>
    </location>
</feature>
<feature type="transmembrane region" description="Helical" evidence="3">
    <location>
        <begin position="453"/>
        <end position="476"/>
    </location>
</feature>
<feature type="region of interest" description="Disordered" evidence="2">
    <location>
        <begin position="239"/>
        <end position="268"/>
    </location>
</feature>
<feature type="region of interest" description="Disordered" evidence="2">
    <location>
        <begin position="284"/>
        <end position="304"/>
    </location>
</feature>
<dbReference type="EnsemblMetazoa" id="G16052.3">
    <property type="protein sequence ID" value="G16052.3:cds"/>
    <property type="gene ID" value="G16052"/>
</dbReference>
<feature type="transmembrane region" description="Helical" evidence="3">
    <location>
        <begin position="398"/>
        <end position="418"/>
    </location>
</feature>
<dbReference type="InterPro" id="IPR020846">
    <property type="entry name" value="MFS_dom"/>
</dbReference>
<feature type="transmembrane region" description="Helical" evidence="3">
    <location>
        <begin position="38"/>
        <end position="60"/>
    </location>
</feature>
<dbReference type="CDD" id="cd17352">
    <property type="entry name" value="MFS_MCT_SLC16"/>
    <property type="match status" value="1"/>
</dbReference>
<dbReference type="Pfam" id="PF07690">
    <property type="entry name" value="MFS_1"/>
    <property type="match status" value="1"/>
</dbReference>
<feature type="transmembrane region" description="Helical" evidence="3">
    <location>
        <begin position="193"/>
        <end position="215"/>
    </location>
</feature>
<feature type="compositionally biased region" description="Basic and acidic residues" evidence="2">
    <location>
        <begin position="1"/>
        <end position="19"/>
    </location>
</feature>
<feature type="transmembrane region" description="Helical" evidence="3">
    <location>
        <begin position="133"/>
        <end position="156"/>
    </location>
</feature>
<feature type="transmembrane region" description="Helical" evidence="3">
    <location>
        <begin position="108"/>
        <end position="127"/>
    </location>
</feature>
<feature type="transmembrane region" description="Helical" evidence="3">
    <location>
        <begin position="364"/>
        <end position="386"/>
    </location>
</feature>
<dbReference type="GO" id="GO:0008028">
    <property type="term" value="F:monocarboxylic acid transmembrane transporter activity"/>
    <property type="evidence" value="ECO:0007669"/>
    <property type="project" value="TreeGrafter"/>
</dbReference>
<organism evidence="5 6">
    <name type="scientific">Magallana gigas</name>
    <name type="common">Pacific oyster</name>
    <name type="synonym">Crassostrea gigas</name>
    <dbReference type="NCBI Taxonomy" id="29159"/>
    <lineage>
        <taxon>Eukaryota</taxon>
        <taxon>Metazoa</taxon>
        <taxon>Spiralia</taxon>
        <taxon>Lophotrochozoa</taxon>
        <taxon>Mollusca</taxon>
        <taxon>Bivalvia</taxon>
        <taxon>Autobranchia</taxon>
        <taxon>Pteriomorphia</taxon>
        <taxon>Ostreida</taxon>
        <taxon>Ostreoidea</taxon>
        <taxon>Ostreidae</taxon>
        <taxon>Magallana</taxon>
    </lineage>
</organism>
<evidence type="ECO:0000256" key="2">
    <source>
        <dbReference type="SAM" id="MobiDB-lite"/>
    </source>
</evidence>
<dbReference type="PANTHER" id="PTHR11360">
    <property type="entry name" value="MONOCARBOXYLATE TRANSPORTER"/>
    <property type="match status" value="1"/>
</dbReference>
<dbReference type="OrthoDB" id="6509908at2759"/>
<dbReference type="InterPro" id="IPR050327">
    <property type="entry name" value="Proton-linked_MCT"/>
</dbReference>
<evidence type="ECO:0000259" key="4">
    <source>
        <dbReference type="PROSITE" id="PS50850"/>
    </source>
</evidence>
<feature type="domain" description="Major facilitator superfamily (MFS) profile" evidence="4">
    <location>
        <begin position="361"/>
        <end position="561"/>
    </location>
</feature>
<evidence type="ECO:0000313" key="5">
    <source>
        <dbReference type="EnsemblMetazoa" id="G16052.3:cds"/>
    </source>
</evidence>
<sequence>MQNKENRVHGDHEELDRCRGSGVKDSPPVYDVPVDRDWAWVILFSTTTIGIFVIGGIKSFGILLMEFGQVYQISKSQLTLVQSITGFSFYLLSPFSIWLCDRYTHQKVIFVGGLFSSTGLILSSFAPSIEVMYITYGILTGFGFGLSYPPSVVISTRHFNKRRGMANGINMAGSAMGSICVPILMQVLIDSYGLKGCMLILGSIMGHICPCALLLRPAHKYPLVQKETEQLLSDENFEKNLDNHHGSHEMTEQGLPEDKDSNTKDAQRGDHEVKLQLLRDSEYNSKSSLTTTRHHKSSESGSWGTSITTTAHISLSSQDIPNEILLVDDISHHNFKKGKNEIVTCCEFLQYLNFSLFKSVSFSLIMLSIFFLMYSYHSIFIILPSYGREQGLMIHQSMFLIPAFGGVDVVGRLIAGFINDKCVLRRREIFILYILIHGVGYLLVPIFQDFISILSWCMAFGIFTGGFNGTFVIILVDCVGIEQLSSAWSFTCLVVSISMLINPVLSGGLKDITGSWSASMRVAGSFAIIAVCLLVIENVISRDQRRKGYIEKEAQREEKEV</sequence>
<feature type="transmembrane region" description="Helical" evidence="3">
    <location>
        <begin position="518"/>
        <end position="540"/>
    </location>
</feature>
<dbReference type="InterPro" id="IPR036259">
    <property type="entry name" value="MFS_trans_sf"/>
</dbReference>
<evidence type="ECO:0000256" key="1">
    <source>
        <dbReference type="ARBA" id="ARBA00004141"/>
    </source>
</evidence>
<comment type="subcellular location">
    <subcellularLocation>
        <location evidence="1">Membrane</location>
        <topology evidence="1">Multi-pass membrane protein</topology>
    </subcellularLocation>
</comment>
<feature type="region of interest" description="Disordered" evidence="2">
    <location>
        <begin position="1"/>
        <end position="20"/>
    </location>
</feature>
<keyword evidence="3" id="KW-0472">Membrane</keyword>
<evidence type="ECO:0000313" key="6">
    <source>
        <dbReference type="Proteomes" id="UP000005408"/>
    </source>
</evidence>
<accession>A0A8W8IVI5</accession>
<feature type="transmembrane region" description="Helical" evidence="3">
    <location>
        <begin position="80"/>
        <end position="101"/>
    </location>
</feature>
<reference evidence="5" key="1">
    <citation type="submission" date="2022-08" db="UniProtKB">
        <authorList>
            <consortium name="EnsemblMetazoa"/>
        </authorList>
    </citation>
    <scope>IDENTIFICATION</scope>
    <source>
        <strain evidence="5">05x7-T-G4-1.051#20</strain>
    </source>
</reference>
<protein>
    <recommendedName>
        <fullName evidence="4">Major facilitator superfamily (MFS) profile domain-containing protein</fullName>
    </recommendedName>
</protein>
<name>A0A8W8IVI5_MAGGI</name>
<keyword evidence="3" id="KW-0812">Transmembrane</keyword>
<dbReference type="InterPro" id="IPR011701">
    <property type="entry name" value="MFS"/>
</dbReference>
<keyword evidence="6" id="KW-1185">Reference proteome</keyword>
<dbReference type="Gene3D" id="1.20.1250.20">
    <property type="entry name" value="MFS general substrate transporter like domains"/>
    <property type="match status" value="2"/>
</dbReference>
<dbReference type="SUPFAM" id="SSF103473">
    <property type="entry name" value="MFS general substrate transporter"/>
    <property type="match status" value="1"/>
</dbReference>